<evidence type="ECO:0000313" key="3">
    <source>
        <dbReference type="Proteomes" id="UP000809789"/>
    </source>
</evidence>
<feature type="region of interest" description="Disordered" evidence="1">
    <location>
        <begin position="28"/>
        <end position="226"/>
    </location>
</feature>
<dbReference type="AlphaFoldDB" id="A0A8K0PGQ9"/>
<dbReference type="Proteomes" id="UP000809789">
    <property type="component" value="Unassembled WGS sequence"/>
</dbReference>
<feature type="compositionally biased region" description="Basic and acidic residues" evidence="1">
    <location>
        <begin position="83"/>
        <end position="95"/>
    </location>
</feature>
<sequence length="226" mass="24800">MGGNGTRAYGDYAGEGVSIYQRLQREGVAGRMQRGREGEGYMNGSGSFRDDGIGQDEGGYAQHDLLNARYQADTNGYSQQGYDEERYGEGYHPRDDEWEEPSPPQLVLDPSLEEAGQGDGKMLNGTQSAYEDHRAAGPTFALDPALEMLDGATKSPLEEEHQSVVGDLEEEEPPDHSHHNGHGMTLKRPHSQDLHNGKANRGLSEEDDRRKARSASLDSDTIRVAP</sequence>
<proteinExistence type="predicted"/>
<evidence type="ECO:0000256" key="1">
    <source>
        <dbReference type="SAM" id="MobiDB-lite"/>
    </source>
</evidence>
<organism evidence="2 3">
    <name type="scientific">Elsinoe batatas</name>
    <dbReference type="NCBI Taxonomy" id="2601811"/>
    <lineage>
        <taxon>Eukaryota</taxon>
        <taxon>Fungi</taxon>
        <taxon>Dikarya</taxon>
        <taxon>Ascomycota</taxon>
        <taxon>Pezizomycotina</taxon>
        <taxon>Dothideomycetes</taxon>
        <taxon>Dothideomycetidae</taxon>
        <taxon>Myriangiales</taxon>
        <taxon>Elsinoaceae</taxon>
        <taxon>Elsinoe</taxon>
    </lineage>
</organism>
<feature type="compositionally biased region" description="Basic residues" evidence="1">
    <location>
        <begin position="179"/>
        <end position="189"/>
    </location>
</feature>
<dbReference type="OrthoDB" id="10363706at2759"/>
<comment type="caution">
    <text evidence="2">The sequence shown here is derived from an EMBL/GenBank/DDBJ whole genome shotgun (WGS) entry which is preliminary data.</text>
</comment>
<accession>A0A8K0PGQ9</accession>
<protein>
    <submittedName>
        <fullName evidence="2">Uncharacterized protein</fullName>
    </submittedName>
</protein>
<name>A0A8K0PGQ9_9PEZI</name>
<keyword evidence="3" id="KW-1185">Reference proteome</keyword>
<evidence type="ECO:0000313" key="2">
    <source>
        <dbReference type="EMBL" id="KAG8627797.1"/>
    </source>
</evidence>
<feature type="compositionally biased region" description="Polar residues" evidence="1">
    <location>
        <begin position="72"/>
        <end position="81"/>
    </location>
</feature>
<gene>
    <name evidence="2" type="ORF">KVT40_003670</name>
</gene>
<dbReference type="EMBL" id="JAESVG020000004">
    <property type="protein sequence ID" value="KAG8627797.1"/>
    <property type="molecule type" value="Genomic_DNA"/>
</dbReference>
<reference evidence="2" key="1">
    <citation type="submission" date="2021-07" db="EMBL/GenBank/DDBJ databases">
        <title>Elsinoe batatas strain:CRI-CJ2 Genome sequencing and assembly.</title>
        <authorList>
            <person name="Huang L."/>
        </authorList>
    </citation>
    <scope>NUCLEOTIDE SEQUENCE</scope>
    <source>
        <strain evidence="2">CRI-CJ2</strain>
    </source>
</reference>